<feature type="compositionally biased region" description="Basic and acidic residues" evidence="1">
    <location>
        <begin position="203"/>
        <end position="214"/>
    </location>
</feature>
<evidence type="ECO:0008006" key="4">
    <source>
        <dbReference type="Google" id="ProtNLM"/>
    </source>
</evidence>
<feature type="non-terminal residue" evidence="2">
    <location>
        <position position="438"/>
    </location>
</feature>
<evidence type="ECO:0000313" key="3">
    <source>
        <dbReference type="Proteomes" id="UP000242791"/>
    </source>
</evidence>
<evidence type="ECO:0000256" key="1">
    <source>
        <dbReference type="SAM" id="MobiDB-lite"/>
    </source>
</evidence>
<dbReference type="OrthoDB" id="4508254at2759"/>
<organism evidence="2 3">
    <name type="scientific">Blastomyces percursus</name>
    <dbReference type="NCBI Taxonomy" id="1658174"/>
    <lineage>
        <taxon>Eukaryota</taxon>
        <taxon>Fungi</taxon>
        <taxon>Dikarya</taxon>
        <taxon>Ascomycota</taxon>
        <taxon>Pezizomycotina</taxon>
        <taxon>Eurotiomycetes</taxon>
        <taxon>Eurotiomycetidae</taxon>
        <taxon>Onygenales</taxon>
        <taxon>Ajellomycetaceae</taxon>
        <taxon>Blastomyces</taxon>
    </lineage>
</organism>
<dbReference type="EMBL" id="LGTZ01003593">
    <property type="protein sequence ID" value="OJD09530.1"/>
    <property type="molecule type" value="Genomic_DNA"/>
</dbReference>
<comment type="caution">
    <text evidence="2">The sequence shown here is derived from an EMBL/GenBank/DDBJ whole genome shotgun (WGS) entry which is preliminary data.</text>
</comment>
<keyword evidence="3" id="KW-1185">Reference proteome</keyword>
<reference evidence="2 3" key="1">
    <citation type="submission" date="2015-08" db="EMBL/GenBank/DDBJ databases">
        <title>Emmonsia species relationships and genome sequence.</title>
        <authorList>
            <person name="Cuomo C.A."/>
            <person name="Schwartz I.S."/>
            <person name="Kenyon C."/>
            <person name="De Hoog G.S."/>
            <person name="Govender N.P."/>
            <person name="Botha A."/>
            <person name="Moreno L."/>
            <person name="De Vries M."/>
            <person name="Munoz J.F."/>
            <person name="Stielow J.B."/>
        </authorList>
    </citation>
    <scope>NUCLEOTIDE SEQUENCE [LARGE SCALE GENOMIC DNA]</scope>
    <source>
        <strain evidence="2 3">EI222</strain>
    </source>
</reference>
<dbReference type="AlphaFoldDB" id="A0A1J9P111"/>
<feature type="region of interest" description="Disordered" evidence="1">
    <location>
        <begin position="185"/>
        <end position="214"/>
    </location>
</feature>
<feature type="region of interest" description="Disordered" evidence="1">
    <location>
        <begin position="243"/>
        <end position="262"/>
    </location>
</feature>
<proteinExistence type="predicted"/>
<sequence>MFDGSNYEAWRVGILADAEVIGGTDILLKNQRESPAARPIEVDKWKIRSKALYRRMLSSLVGNGRTTIGALEADNAAALCDKINIEYAISLAEERVNVFRELTRLQVRDGDYLSFQRRFRYLVARHKELCQGTEDVYHDLFLNGLREFQKTLVKSRLDDFYSTGQEPIVNIDLDDLMKQLTNRLSKKVGNEPKKYQPQADSATAKKDEGKDNDAKVRKCTHCKKDGHTVNRCFTLHPELKWKKKDKKDEDKKDDKDDKKDDLMASQPSVNAVIVKGNVLVDSATGGVGRVEKIGDVILEVDGGDIRLQDIHYVPNLTVNLLSFAKLEGQGFRFTLSSSIPSFFICKAPNGVIFHAVRTARNNIYEVTERQSNDDPNHPSRAVNYMTRSFDYNFDQKVIFPIAAATLVADDSSNNILRPEKSKVSKTLSEWHNDLGHVH</sequence>
<dbReference type="Proteomes" id="UP000242791">
    <property type="component" value="Unassembled WGS sequence"/>
</dbReference>
<dbReference type="VEuPathDB" id="FungiDB:ACJ73_10250"/>
<evidence type="ECO:0000313" key="2">
    <source>
        <dbReference type="EMBL" id="OJD09530.1"/>
    </source>
</evidence>
<protein>
    <recommendedName>
        <fullName evidence="4">Retrotransposon Copia-like N-terminal domain-containing protein</fullName>
    </recommendedName>
</protein>
<feature type="compositionally biased region" description="Basic and acidic residues" evidence="1">
    <location>
        <begin position="246"/>
        <end position="262"/>
    </location>
</feature>
<gene>
    <name evidence="2" type="ORF">ACJ73_10250</name>
</gene>
<accession>A0A1J9P111</accession>
<name>A0A1J9P111_9EURO</name>